<dbReference type="InterPro" id="IPR006158">
    <property type="entry name" value="Cobalamin-bd"/>
</dbReference>
<name>B3T1W6_9ZZZZ</name>
<reference evidence="8" key="1">
    <citation type="journal article" date="2008" name="ISME J.">
        <title>Genomic patterns of recombination, clonal divergence and environment in marine microbial populations.</title>
        <authorList>
            <person name="Konstantinidis K.T."/>
            <person name="Delong E.F."/>
        </authorList>
    </citation>
    <scope>NUCLEOTIDE SEQUENCE</scope>
</reference>
<dbReference type="Pfam" id="PF04055">
    <property type="entry name" value="Radical_SAM"/>
    <property type="match status" value="1"/>
</dbReference>
<keyword evidence="5" id="KW-0411">Iron-sulfur</keyword>
<dbReference type="InterPro" id="IPR023404">
    <property type="entry name" value="rSAM_horseshoe"/>
</dbReference>
<dbReference type="InterPro" id="IPR007197">
    <property type="entry name" value="rSAM"/>
</dbReference>
<evidence type="ECO:0000259" key="6">
    <source>
        <dbReference type="PROSITE" id="PS51332"/>
    </source>
</evidence>
<dbReference type="AlphaFoldDB" id="B3T1W6"/>
<dbReference type="PANTHER" id="PTHR43409">
    <property type="entry name" value="ANAEROBIC MAGNESIUM-PROTOPORPHYRIN IX MONOMETHYL ESTER CYCLASE-RELATED"/>
    <property type="match status" value="1"/>
</dbReference>
<evidence type="ECO:0000256" key="3">
    <source>
        <dbReference type="ARBA" id="ARBA00022723"/>
    </source>
</evidence>
<dbReference type="PROSITE" id="PS51332">
    <property type="entry name" value="B12_BINDING"/>
    <property type="match status" value="1"/>
</dbReference>
<evidence type="ECO:0000259" key="7">
    <source>
        <dbReference type="PROSITE" id="PS51918"/>
    </source>
</evidence>
<dbReference type="GO" id="GO:0031419">
    <property type="term" value="F:cobalamin binding"/>
    <property type="evidence" value="ECO:0007669"/>
    <property type="project" value="InterPro"/>
</dbReference>
<keyword evidence="4" id="KW-0408">Iron</keyword>
<gene>
    <name evidence="8" type="ORF">ALOHA_HF4000097M14ctg1g19</name>
</gene>
<dbReference type="CDD" id="cd01335">
    <property type="entry name" value="Radical_SAM"/>
    <property type="match status" value="1"/>
</dbReference>
<protein>
    <submittedName>
        <fullName evidence="8">Putative Radical SAM superfamily protein</fullName>
    </submittedName>
</protein>
<proteinExistence type="predicted"/>
<dbReference type="GO" id="GO:0051536">
    <property type="term" value="F:iron-sulfur cluster binding"/>
    <property type="evidence" value="ECO:0007669"/>
    <property type="project" value="UniProtKB-KW"/>
</dbReference>
<dbReference type="GO" id="GO:0046872">
    <property type="term" value="F:metal ion binding"/>
    <property type="evidence" value="ECO:0007669"/>
    <property type="project" value="UniProtKB-KW"/>
</dbReference>
<keyword evidence="2" id="KW-0949">S-adenosyl-L-methionine</keyword>
<dbReference type="SFLD" id="SFLDG01082">
    <property type="entry name" value="B12-binding_domain_containing"/>
    <property type="match status" value="1"/>
</dbReference>
<dbReference type="Gene3D" id="3.80.30.20">
    <property type="entry name" value="tm_1862 like domain"/>
    <property type="match status" value="1"/>
</dbReference>
<dbReference type="Pfam" id="PF02310">
    <property type="entry name" value="B12-binding"/>
    <property type="match status" value="1"/>
</dbReference>
<feature type="domain" description="B12-binding" evidence="6">
    <location>
        <begin position="4"/>
        <end position="150"/>
    </location>
</feature>
<dbReference type="EMBL" id="EU016579">
    <property type="protein sequence ID" value="ABZ06575.1"/>
    <property type="molecule type" value="Genomic_DNA"/>
</dbReference>
<dbReference type="SUPFAM" id="SSF102114">
    <property type="entry name" value="Radical SAM enzymes"/>
    <property type="match status" value="1"/>
</dbReference>
<comment type="cofactor">
    <cofactor evidence="1">
        <name>[4Fe-4S] cluster</name>
        <dbReference type="ChEBI" id="CHEBI:49883"/>
    </cofactor>
</comment>
<dbReference type="Gene3D" id="3.40.50.280">
    <property type="entry name" value="Cobalamin-binding domain"/>
    <property type="match status" value="1"/>
</dbReference>
<evidence type="ECO:0000256" key="2">
    <source>
        <dbReference type="ARBA" id="ARBA00022691"/>
    </source>
</evidence>
<dbReference type="SMART" id="SM00729">
    <property type="entry name" value="Elp3"/>
    <property type="match status" value="1"/>
</dbReference>
<dbReference type="InterPro" id="IPR058240">
    <property type="entry name" value="rSAM_sf"/>
</dbReference>
<evidence type="ECO:0000313" key="8">
    <source>
        <dbReference type="EMBL" id="ABZ06575.1"/>
    </source>
</evidence>
<dbReference type="PROSITE" id="PS51918">
    <property type="entry name" value="RADICAL_SAM"/>
    <property type="match status" value="1"/>
</dbReference>
<accession>B3T1W6</accession>
<evidence type="ECO:0000256" key="4">
    <source>
        <dbReference type="ARBA" id="ARBA00023004"/>
    </source>
</evidence>
<keyword evidence="3" id="KW-0479">Metal-binding</keyword>
<dbReference type="InterPro" id="IPR051198">
    <property type="entry name" value="BchE-like"/>
</dbReference>
<organism evidence="8">
    <name type="scientific">uncultured marine microorganism HF4000_097M14</name>
    <dbReference type="NCBI Taxonomy" id="455520"/>
    <lineage>
        <taxon>unclassified sequences</taxon>
        <taxon>environmental samples</taxon>
    </lineage>
</organism>
<sequence>MEKLLEIRLACVEDGLDNVGFRKISAYIKSIHSNTKVAYVPTGNLRSPIKTLKEEGSDEFKEKDIHNVAQFLAEGDLVGLSSMTQYSSTVYKIIAKIRQFNPSAYIVWGGIHPIIQPEDAIKYADAVCTGEGEFAFKTFLELFKNGKDYTTAPSFWFRKDNNIIKNRNLPLMTPKEMDELPPLLYEDEELIYYRSKDFKKINSNDFINFTGLSYNTVWSIGCPLHCTYCGNTKFIEYDNAYRRLRHSSPRTIIEEIKRTKSKHPYLSTVIFHDDSFMALRYEVLEEFCKLWKAEIKIPFAIYGLIPTYVREDKIALLVDAGMNRVRMGIQSGSNNILEFYKRPTKLYRIKKATEIINKFRKYMIPPAYDIILENPIETPEDTRATVDLIYEMPRPFTLNIYALRIIPNTQLAKDVEKRGFDIPLIDADYHIGYHRTMGNVLVFFLTVFKMPRWLYKYLRNKIYPVHTKQPHYPILFTFVRTLYLVKRGFDHLRFMDFSILPGKPGYYLWKFKIISFWQRFILKRYYLPKAKLK</sequence>
<feature type="domain" description="Radical SAM core" evidence="7">
    <location>
        <begin position="208"/>
        <end position="440"/>
    </location>
</feature>
<dbReference type="SFLD" id="SFLDS00029">
    <property type="entry name" value="Radical_SAM"/>
    <property type="match status" value="1"/>
</dbReference>
<evidence type="ECO:0000256" key="5">
    <source>
        <dbReference type="ARBA" id="ARBA00023014"/>
    </source>
</evidence>
<evidence type="ECO:0000256" key="1">
    <source>
        <dbReference type="ARBA" id="ARBA00001966"/>
    </source>
</evidence>
<dbReference type="GO" id="GO:0003824">
    <property type="term" value="F:catalytic activity"/>
    <property type="evidence" value="ECO:0007669"/>
    <property type="project" value="InterPro"/>
</dbReference>
<dbReference type="InterPro" id="IPR006638">
    <property type="entry name" value="Elp3/MiaA/NifB-like_rSAM"/>
</dbReference>